<evidence type="ECO:0000259" key="11">
    <source>
        <dbReference type="Pfam" id="PF00673"/>
    </source>
</evidence>
<comment type="caution">
    <text evidence="12">The sequence shown here is derived from an EMBL/GenBank/DDBJ whole genome shotgun (WGS) entry which is preliminary data.</text>
</comment>
<organism evidence="12 13">
    <name type="scientific">Siccirubricoccus deserti</name>
    <dbReference type="NCBI Taxonomy" id="2013562"/>
    <lineage>
        <taxon>Bacteria</taxon>
        <taxon>Pseudomonadati</taxon>
        <taxon>Pseudomonadota</taxon>
        <taxon>Alphaproteobacteria</taxon>
        <taxon>Acetobacterales</taxon>
        <taxon>Roseomonadaceae</taxon>
        <taxon>Siccirubricoccus</taxon>
    </lineage>
</organism>
<dbReference type="NCBIfam" id="NF000585">
    <property type="entry name" value="PRK00010.1"/>
    <property type="match status" value="1"/>
</dbReference>
<dbReference type="GO" id="GO:1990904">
    <property type="term" value="C:ribonucleoprotein complex"/>
    <property type="evidence" value="ECO:0007669"/>
    <property type="project" value="UniProtKB-KW"/>
</dbReference>
<proteinExistence type="inferred from homology"/>
<keyword evidence="4 8" id="KW-0694">RNA-binding</keyword>
<evidence type="ECO:0000256" key="5">
    <source>
        <dbReference type="ARBA" id="ARBA00022980"/>
    </source>
</evidence>
<dbReference type="InterPro" id="IPR020929">
    <property type="entry name" value="Ribosomal_uL5_CS"/>
</dbReference>
<evidence type="ECO:0000313" key="12">
    <source>
        <dbReference type="EMBL" id="MBC4018619.1"/>
    </source>
</evidence>
<evidence type="ECO:0000313" key="13">
    <source>
        <dbReference type="Proteomes" id="UP000600101"/>
    </source>
</evidence>
<evidence type="ECO:0000256" key="4">
    <source>
        <dbReference type="ARBA" id="ARBA00022884"/>
    </source>
</evidence>
<comment type="function">
    <text evidence="8">This is 1 of the proteins that bind and probably mediate the attachment of the 5S RNA into the large ribosomal subunit, where it forms part of the central protuberance. In the 70S ribosome it contacts protein S13 of the 30S subunit (bridge B1b), connecting the 2 subunits; this bridge is implicated in subunit movement. Contacts the P site tRNA; the 5S rRNA and some of its associated proteins might help stabilize positioning of ribosome-bound tRNAs.</text>
</comment>
<evidence type="ECO:0000256" key="6">
    <source>
        <dbReference type="ARBA" id="ARBA00023274"/>
    </source>
</evidence>
<evidence type="ECO:0000256" key="1">
    <source>
        <dbReference type="ARBA" id="ARBA00008553"/>
    </source>
</evidence>
<dbReference type="RefSeq" id="WP_186773367.1">
    <property type="nucleotide sequence ID" value="NZ_JACOMF010000066.1"/>
</dbReference>
<name>A0A9X0R377_9PROT</name>
<keyword evidence="13" id="KW-1185">Reference proteome</keyword>
<evidence type="ECO:0000256" key="9">
    <source>
        <dbReference type="SAM" id="MobiDB-lite"/>
    </source>
</evidence>
<dbReference type="InterPro" id="IPR002132">
    <property type="entry name" value="Ribosomal_uL5"/>
</dbReference>
<dbReference type="InterPro" id="IPR022803">
    <property type="entry name" value="Ribosomal_uL5_dom_sf"/>
</dbReference>
<evidence type="ECO:0000256" key="8">
    <source>
        <dbReference type="HAMAP-Rule" id="MF_01333"/>
    </source>
</evidence>
<gene>
    <name evidence="8 12" type="primary">rplE</name>
    <name evidence="12" type="ORF">H7965_25480</name>
</gene>
<protein>
    <recommendedName>
        <fullName evidence="7 8">Large ribosomal subunit protein uL5</fullName>
    </recommendedName>
</protein>
<feature type="region of interest" description="Disordered" evidence="9">
    <location>
        <begin position="1"/>
        <end position="30"/>
    </location>
</feature>
<keyword evidence="6 8" id="KW-0687">Ribonucleoprotein</keyword>
<comment type="similarity">
    <text evidence="1 8">Belongs to the universal ribosomal protein uL5 family.</text>
</comment>
<dbReference type="Pfam" id="PF00281">
    <property type="entry name" value="Ribosomal_L5"/>
    <property type="match status" value="1"/>
</dbReference>
<evidence type="ECO:0000256" key="3">
    <source>
        <dbReference type="ARBA" id="ARBA00022730"/>
    </source>
</evidence>
<dbReference type="InterPro" id="IPR031309">
    <property type="entry name" value="Ribosomal_uL5_C"/>
</dbReference>
<dbReference type="PROSITE" id="PS00358">
    <property type="entry name" value="RIBOSOMAL_L5"/>
    <property type="match status" value="1"/>
</dbReference>
<dbReference type="Pfam" id="PF00673">
    <property type="entry name" value="Ribosomal_L5_C"/>
    <property type="match status" value="1"/>
</dbReference>
<comment type="subunit">
    <text evidence="8">Part of the 50S ribosomal subunit; part of the 5S rRNA/L5/L18/L25 subcomplex. Contacts the 5S rRNA and the P site tRNA. Forms a bridge to the 30S subunit in the 70S ribosome.</text>
</comment>
<evidence type="ECO:0000259" key="10">
    <source>
        <dbReference type="Pfam" id="PF00281"/>
    </source>
</evidence>
<dbReference type="HAMAP" id="MF_01333_B">
    <property type="entry name" value="Ribosomal_uL5_B"/>
    <property type="match status" value="1"/>
</dbReference>
<keyword evidence="2 8" id="KW-0820">tRNA-binding</keyword>
<sequence length="225" mass="24582">MSDSKKGGAKKAAAKKPEASREEGGRTGGTVIAAAPGKAAAAPAEKTRLAVFYAEVVRQRLIEEFGYKNPMEVPKLEKIVINMGVGEAAGDQKKLDAAVADLTAIAGQKPVRTKAKKAIAGFKIREGQYIGCKVTLRRARMYEFLDRLVTIAMPRVRDFRGLPGNRGFDGRGNFAMGMKEQIVFPEINYDRVDTVRGMDIQFVTTAKTDKEAKALLKAFQLPFQN</sequence>
<feature type="domain" description="Large ribosomal subunit protein uL5 N-terminal" evidence="10">
    <location>
        <begin position="69"/>
        <end position="125"/>
    </location>
</feature>
<dbReference type="FunFam" id="3.30.1440.10:FF:000001">
    <property type="entry name" value="50S ribosomal protein L5"/>
    <property type="match status" value="1"/>
</dbReference>
<dbReference type="GO" id="GO:0003735">
    <property type="term" value="F:structural constituent of ribosome"/>
    <property type="evidence" value="ECO:0007669"/>
    <property type="project" value="InterPro"/>
</dbReference>
<dbReference type="GO" id="GO:0005840">
    <property type="term" value="C:ribosome"/>
    <property type="evidence" value="ECO:0007669"/>
    <property type="project" value="UniProtKB-KW"/>
</dbReference>
<reference evidence="12" key="1">
    <citation type="submission" date="2020-08" db="EMBL/GenBank/DDBJ databases">
        <authorList>
            <person name="Hu Y."/>
            <person name="Nguyen S.V."/>
            <person name="Li F."/>
            <person name="Fanning S."/>
        </authorList>
    </citation>
    <scope>NUCLEOTIDE SEQUENCE</scope>
    <source>
        <strain evidence="12">SYSU D8009</strain>
    </source>
</reference>
<dbReference type="InterPro" id="IPR020930">
    <property type="entry name" value="Ribosomal_uL5_bac-type"/>
</dbReference>
<dbReference type="GO" id="GO:0000049">
    <property type="term" value="F:tRNA binding"/>
    <property type="evidence" value="ECO:0007669"/>
    <property type="project" value="UniProtKB-UniRule"/>
</dbReference>
<dbReference type="AlphaFoldDB" id="A0A9X0R377"/>
<evidence type="ECO:0000256" key="7">
    <source>
        <dbReference type="ARBA" id="ARBA00035245"/>
    </source>
</evidence>
<feature type="compositionally biased region" description="Basic and acidic residues" evidence="9">
    <location>
        <begin position="15"/>
        <end position="25"/>
    </location>
</feature>
<dbReference type="InterPro" id="IPR031310">
    <property type="entry name" value="Ribosomal_uL5_N"/>
</dbReference>
<dbReference type="EMBL" id="JACOMF010000066">
    <property type="protein sequence ID" value="MBC4018619.1"/>
    <property type="molecule type" value="Genomic_DNA"/>
</dbReference>
<dbReference type="GO" id="GO:0006412">
    <property type="term" value="P:translation"/>
    <property type="evidence" value="ECO:0007669"/>
    <property type="project" value="UniProtKB-UniRule"/>
</dbReference>
<keyword evidence="5 8" id="KW-0689">Ribosomal protein</keyword>
<dbReference type="Proteomes" id="UP000600101">
    <property type="component" value="Unassembled WGS sequence"/>
</dbReference>
<dbReference type="SUPFAM" id="SSF55282">
    <property type="entry name" value="RL5-like"/>
    <property type="match status" value="1"/>
</dbReference>
<accession>A0A9X0R377</accession>
<dbReference type="GO" id="GO:0019843">
    <property type="term" value="F:rRNA binding"/>
    <property type="evidence" value="ECO:0007669"/>
    <property type="project" value="UniProtKB-UniRule"/>
</dbReference>
<keyword evidence="3 8" id="KW-0699">rRNA-binding</keyword>
<dbReference type="PANTHER" id="PTHR11994">
    <property type="entry name" value="60S RIBOSOMAL PROTEIN L11-RELATED"/>
    <property type="match status" value="1"/>
</dbReference>
<feature type="domain" description="Large ribosomal subunit protein uL5 C-terminal" evidence="11">
    <location>
        <begin position="130"/>
        <end position="223"/>
    </location>
</feature>
<evidence type="ECO:0000256" key="2">
    <source>
        <dbReference type="ARBA" id="ARBA00022555"/>
    </source>
</evidence>
<dbReference type="Gene3D" id="3.30.1440.10">
    <property type="match status" value="1"/>
</dbReference>